<evidence type="ECO:0000256" key="3">
    <source>
        <dbReference type="ARBA" id="ARBA00022679"/>
    </source>
</evidence>
<dbReference type="GO" id="GO:0050265">
    <property type="term" value="F:RNA uridylyltransferase activity"/>
    <property type="evidence" value="ECO:0007669"/>
    <property type="project" value="TreeGrafter"/>
</dbReference>
<keyword evidence="4" id="KW-0479">Metal-binding</keyword>
<feature type="compositionally biased region" description="Basic and acidic residues" evidence="7">
    <location>
        <begin position="1114"/>
        <end position="1132"/>
    </location>
</feature>
<dbReference type="Pfam" id="PF03828">
    <property type="entry name" value="PAP_assoc"/>
    <property type="match status" value="2"/>
</dbReference>
<reference evidence="9" key="1">
    <citation type="submission" date="2017-11" db="EMBL/GenBank/DDBJ databases">
        <title>The sensing device of the deep-sea amphipod.</title>
        <authorList>
            <person name="Kobayashi H."/>
            <person name="Nagahama T."/>
            <person name="Arai W."/>
            <person name="Sasagawa Y."/>
            <person name="Umeda M."/>
            <person name="Hayashi T."/>
            <person name="Nikaido I."/>
            <person name="Watanabe H."/>
            <person name="Oguri K."/>
            <person name="Kitazato H."/>
            <person name="Fujioka K."/>
            <person name="Kido Y."/>
            <person name="Takami H."/>
        </authorList>
    </citation>
    <scope>NUCLEOTIDE SEQUENCE</scope>
    <source>
        <tissue evidence="9">Whole body</tissue>
    </source>
</reference>
<dbReference type="Gene3D" id="3.30.460.10">
    <property type="entry name" value="Beta Polymerase, domain 2"/>
    <property type="match status" value="2"/>
</dbReference>
<feature type="region of interest" description="Disordered" evidence="7">
    <location>
        <begin position="1"/>
        <end position="122"/>
    </location>
</feature>
<dbReference type="Pfam" id="PF22600">
    <property type="entry name" value="MTPAP-like_central"/>
    <property type="match status" value="1"/>
</dbReference>
<feature type="compositionally biased region" description="Low complexity" evidence="7">
    <location>
        <begin position="93"/>
        <end position="110"/>
    </location>
</feature>
<feature type="compositionally biased region" description="Polar residues" evidence="7">
    <location>
        <begin position="1505"/>
        <end position="1520"/>
    </location>
</feature>
<dbReference type="PANTHER" id="PTHR12271:SF66">
    <property type="entry name" value="TERMINAL URIDYLYLTRANSFERASE TAILOR"/>
    <property type="match status" value="1"/>
</dbReference>
<dbReference type="GO" id="GO:0003676">
    <property type="term" value="F:nucleic acid binding"/>
    <property type="evidence" value="ECO:0007669"/>
    <property type="project" value="InterPro"/>
</dbReference>
<dbReference type="GO" id="GO:0008270">
    <property type="term" value="F:zinc ion binding"/>
    <property type="evidence" value="ECO:0007669"/>
    <property type="project" value="UniProtKB-KW"/>
</dbReference>
<evidence type="ECO:0000313" key="9">
    <source>
        <dbReference type="EMBL" id="LAC19667.1"/>
    </source>
</evidence>
<evidence type="ECO:0000256" key="4">
    <source>
        <dbReference type="ARBA" id="ARBA00022723"/>
    </source>
</evidence>
<dbReference type="GO" id="GO:1990817">
    <property type="term" value="F:poly(A) RNA polymerase activity"/>
    <property type="evidence" value="ECO:0007669"/>
    <property type="project" value="UniProtKB-ARBA"/>
</dbReference>
<keyword evidence="6" id="KW-0862">Zinc</keyword>
<feature type="compositionally biased region" description="Low complexity" evidence="7">
    <location>
        <begin position="1352"/>
        <end position="1369"/>
    </location>
</feature>
<comment type="cofactor">
    <cofactor evidence="2">
        <name>Mg(2+)</name>
        <dbReference type="ChEBI" id="CHEBI:18420"/>
    </cofactor>
</comment>
<dbReference type="PANTHER" id="PTHR12271">
    <property type="entry name" value="POLY A POLYMERASE CID PAP -RELATED"/>
    <property type="match status" value="1"/>
</dbReference>
<feature type="compositionally biased region" description="Basic and acidic residues" evidence="7">
    <location>
        <begin position="1055"/>
        <end position="1074"/>
    </location>
</feature>
<comment type="cofactor">
    <cofactor evidence="1">
        <name>Mn(2+)</name>
        <dbReference type="ChEBI" id="CHEBI:29035"/>
    </cofactor>
</comment>
<dbReference type="Pfam" id="PF19088">
    <property type="entry name" value="TUTase"/>
    <property type="match status" value="1"/>
</dbReference>
<feature type="compositionally biased region" description="Low complexity" evidence="7">
    <location>
        <begin position="1075"/>
        <end position="1085"/>
    </location>
</feature>
<feature type="domain" description="CCHC-type" evidence="8">
    <location>
        <begin position="663"/>
        <end position="678"/>
    </location>
</feature>
<feature type="compositionally biased region" description="Basic residues" evidence="7">
    <location>
        <begin position="1387"/>
        <end position="1397"/>
    </location>
</feature>
<dbReference type="SMART" id="SM00343">
    <property type="entry name" value="ZnF_C2HC"/>
    <property type="match status" value="2"/>
</dbReference>
<evidence type="ECO:0000256" key="7">
    <source>
        <dbReference type="SAM" id="MobiDB-lite"/>
    </source>
</evidence>
<feature type="compositionally biased region" description="Basic residues" evidence="7">
    <location>
        <begin position="1451"/>
        <end position="1461"/>
    </location>
</feature>
<organism evidence="9">
    <name type="scientific">Hirondellea gigas</name>
    <dbReference type="NCBI Taxonomy" id="1518452"/>
    <lineage>
        <taxon>Eukaryota</taxon>
        <taxon>Metazoa</taxon>
        <taxon>Ecdysozoa</taxon>
        <taxon>Arthropoda</taxon>
        <taxon>Crustacea</taxon>
        <taxon>Multicrustacea</taxon>
        <taxon>Malacostraca</taxon>
        <taxon>Eumalacostraca</taxon>
        <taxon>Peracarida</taxon>
        <taxon>Amphipoda</taxon>
        <taxon>Amphilochidea</taxon>
        <taxon>Lysianassida</taxon>
        <taxon>Lysianassidira</taxon>
        <taxon>Lysianassoidea</taxon>
        <taxon>Lysianassidae</taxon>
        <taxon>Hirondellea</taxon>
    </lineage>
</organism>
<proteinExistence type="evidence at transcript level"/>
<feature type="compositionally biased region" description="Basic and acidic residues" evidence="7">
    <location>
        <begin position="1462"/>
        <end position="1480"/>
    </location>
</feature>
<keyword evidence="9" id="KW-0548">Nucleotidyltransferase</keyword>
<accession>A0A6A7FM67</accession>
<protein>
    <submittedName>
        <fullName evidence="9">Terminal uridylyltransferase 4-like isoform X1</fullName>
    </submittedName>
</protein>
<sequence length="1591" mass="180731">MEGNTGENGRYNNSKNNGESSRQTTERGHSNRGRGGGRMGGLGSPADNNRPPPLLPSYNHNQQDRRNSQENGWPGNRGNFRQGPDRNQGQGGRYQQNLNYYNNTGRNMNAGRGGGNFSNYNNHQNQRMQYMQQQQHSPHYNNNGNDYRQQGNWREDGGGRHEIAVKYYEPDLLKLLEEEGIYQLRRKSLRFQKANFFCRLCEYHCEEPENCVQHIKNSRHQKLATVREFDQYLGSLPLPSTVMEEAVGDAVLRISELHSITQQELEQRKLAVQELADRLHRLVPEAELEMTGSTYSGLALKTSDVNIHLCINDSVSIVKCIMAVKEIIETSEDYTDMSNDLRCTFPSLSYTATKYGNCRVVVGIGNTSIRAMTRLMAAFVNIDKRFAVLARAFHYWAKLCNVADQKTGSLPTIAFTVMVANFLQQTAEPVLPTLRELCPSGKPENFPLPADVRTTFVQENTQSIGQLWLQMLHYYGREFKFAAFNINVTQSRPSARVDKAYSKKMSVEDPFNPKRNLTRRVSNTAVLEFIMDRLFKILCRYFSVPQLSFGQLFYTLTVDQMLFKEKRTTNSSLDTEDESDKDTSSDLDMALERLSIRKNSLSFDSDIDEHTRSITSPDQITETYDTLTFNEARRIMKLFGKKHYKFEFNEDKFTEGDSVPIFCSSCQQEGHIREDCEDEKLPELKPLGDISAQHIALLSDILINLREEMEPSQEEMKLRGEVVLNLQQQIRKEKYSGALLHLFGSSANGFGFANSDLDVCITFEENKHREQIDQNFLIFDLAQILRRSRQFVDVLPIATAKVPIVKFRCGKTSLEGDLSLYNTLALHNTKLLWTYSVIDPRVKVLGYGLKYFAKRCDIGDASRGSLSSYAFTLLLIHFLQQVQPPVVPVLQKLYNKDNPPTEVQVEGWNAWFYSDLKNMYKAWPGYRKNKKSVGELWIEMFCYYTEKFNFDDNVVTIRQEEPLLRLEKLWNNRSIAIEDPFDLNHNLGGALSRKMNTFIMKAFINGRHMYGGLNKLPIELDKAVEFLFDPKQLTAGAPPNDRGCRRCRRIGHMVKDCPQRKDPNETPKNKKKEQQSNQAAQPQNSGKGQNKQEKPTGMSAKEQRLALSGSAPTKKKDDKALLGEKGMQKIKENLPQGTKEEEIEFSQLETTLKEMFAGTQNRIDILVQGYRIYNIEWFLTVEWVEPFTLLLSDIMFEEKEPLVFLKMSKRFYGRPEDDYVKQLLRHQAYFEEYLVDISLLDFSFEKSPTTGIFLKGLTDMENQRKQILEKKQKDKKERKRQRKEEEKKRRESSVKEEPKSDSVKNKLSATSRASQETAMPPQKSLNDKVSQNSSAGVTTQVKIKKNEKKNLKGNQNSADKSIASSSSAKQSKDNVEYVASGADVKTKSQRNSKKKKNVMSQNEAEGPIPNAATEHKVQAPQQNIKGKVKVDVQSSAVESAMRSEGTSVRPKEKKPQKKKEPKVKQKPEAAAHISEVRRDITIAPTDVGQTNITNVLTSAPRPSAPKSNNSANWSSLTTRKSAASSSLFAMGAKATKQTLTNENKGIGSYIVVGGEEAKPGAASNAKSSARRTPCSSKLSVELREVVEISAE</sequence>
<dbReference type="SUPFAM" id="SSF81631">
    <property type="entry name" value="PAP/OAS1 substrate-binding domain"/>
    <property type="match status" value="2"/>
</dbReference>
<feature type="region of interest" description="Disordered" evidence="7">
    <location>
        <begin position="1267"/>
        <end position="1520"/>
    </location>
</feature>
<dbReference type="InterPro" id="IPR002058">
    <property type="entry name" value="PAP_assoc"/>
</dbReference>
<dbReference type="InterPro" id="IPR036875">
    <property type="entry name" value="Znf_CCHC_sf"/>
</dbReference>
<feature type="compositionally biased region" description="Polar residues" evidence="7">
    <location>
        <begin position="1305"/>
        <end position="1341"/>
    </location>
</feature>
<keyword evidence="3 9" id="KW-0808">Transferase</keyword>
<dbReference type="CDD" id="cd05402">
    <property type="entry name" value="NT_PAP_TUTase"/>
    <property type="match status" value="1"/>
</dbReference>
<evidence type="ECO:0000256" key="1">
    <source>
        <dbReference type="ARBA" id="ARBA00001936"/>
    </source>
</evidence>
<feature type="compositionally biased region" description="Polar residues" evidence="7">
    <location>
        <begin position="1"/>
        <end position="23"/>
    </location>
</feature>
<feature type="compositionally biased region" description="Polar residues" evidence="7">
    <location>
        <begin position="1487"/>
        <end position="1497"/>
    </location>
</feature>
<name>A0A6A7FM67_9CRUS</name>
<dbReference type="EMBL" id="IACT01000236">
    <property type="protein sequence ID" value="LAC19667.1"/>
    <property type="molecule type" value="mRNA"/>
</dbReference>
<evidence type="ECO:0000256" key="5">
    <source>
        <dbReference type="ARBA" id="ARBA00022842"/>
    </source>
</evidence>
<dbReference type="SUPFAM" id="SSF57756">
    <property type="entry name" value="Retrovirus zinc finger-like domains"/>
    <property type="match status" value="1"/>
</dbReference>
<dbReference type="SUPFAM" id="SSF81301">
    <property type="entry name" value="Nucleotidyltransferase"/>
    <property type="match status" value="2"/>
</dbReference>
<keyword evidence="6" id="KW-0863">Zinc-finger</keyword>
<dbReference type="PROSITE" id="PS50158">
    <property type="entry name" value="ZF_CCHC"/>
    <property type="match status" value="2"/>
</dbReference>
<dbReference type="InterPro" id="IPR045100">
    <property type="entry name" value="TUT4/7_NTP_transf"/>
</dbReference>
<dbReference type="GO" id="GO:0031123">
    <property type="term" value="P:RNA 3'-end processing"/>
    <property type="evidence" value="ECO:0007669"/>
    <property type="project" value="TreeGrafter"/>
</dbReference>
<keyword evidence="5" id="KW-0460">Magnesium</keyword>
<evidence type="ECO:0000256" key="6">
    <source>
        <dbReference type="PROSITE-ProRule" id="PRU00047"/>
    </source>
</evidence>
<dbReference type="InterPro" id="IPR054708">
    <property type="entry name" value="MTPAP-like_central"/>
</dbReference>
<feature type="compositionally biased region" description="Basic and acidic residues" evidence="7">
    <location>
        <begin position="1282"/>
        <end position="1304"/>
    </location>
</feature>
<feature type="compositionally biased region" description="Gly residues" evidence="7">
    <location>
        <begin position="33"/>
        <end position="43"/>
    </location>
</feature>
<evidence type="ECO:0000256" key="2">
    <source>
        <dbReference type="ARBA" id="ARBA00001946"/>
    </source>
</evidence>
<feature type="region of interest" description="Disordered" evidence="7">
    <location>
        <begin position="1055"/>
        <end position="1139"/>
    </location>
</feature>
<dbReference type="Pfam" id="PF00098">
    <property type="entry name" value="zf-CCHC"/>
    <property type="match status" value="1"/>
</dbReference>
<dbReference type="InterPro" id="IPR043519">
    <property type="entry name" value="NT_sf"/>
</dbReference>
<evidence type="ECO:0000259" key="8">
    <source>
        <dbReference type="PROSITE" id="PS50158"/>
    </source>
</evidence>
<dbReference type="InterPro" id="IPR001878">
    <property type="entry name" value="Znf_CCHC"/>
</dbReference>
<dbReference type="Gene3D" id="1.10.1410.10">
    <property type="match status" value="2"/>
</dbReference>
<feature type="domain" description="CCHC-type" evidence="8">
    <location>
        <begin position="1044"/>
        <end position="1059"/>
    </location>
</feature>